<proteinExistence type="predicted"/>
<protein>
    <submittedName>
        <fullName evidence="2">Uncharacterized protein</fullName>
    </submittedName>
</protein>
<feature type="compositionally biased region" description="Basic and acidic residues" evidence="1">
    <location>
        <begin position="9"/>
        <end position="24"/>
    </location>
</feature>
<comment type="caution">
    <text evidence="2">The sequence shown here is derived from an EMBL/GenBank/DDBJ whole genome shotgun (WGS) entry which is preliminary data.</text>
</comment>
<evidence type="ECO:0000313" key="2">
    <source>
        <dbReference type="EMBL" id="KAJ8386771.1"/>
    </source>
</evidence>
<keyword evidence="3" id="KW-1185">Reference proteome</keyword>
<dbReference type="Proteomes" id="UP001221898">
    <property type="component" value="Unassembled WGS sequence"/>
</dbReference>
<name>A0AAD7W767_9TELE</name>
<feature type="region of interest" description="Disordered" evidence="1">
    <location>
        <begin position="1"/>
        <end position="24"/>
    </location>
</feature>
<dbReference type="EMBL" id="JAINUG010000223">
    <property type="protein sequence ID" value="KAJ8386771.1"/>
    <property type="molecule type" value="Genomic_DNA"/>
</dbReference>
<evidence type="ECO:0000313" key="3">
    <source>
        <dbReference type="Proteomes" id="UP001221898"/>
    </source>
</evidence>
<accession>A0AAD7W767</accession>
<sequence length="89" mass="9890">MSPWAQDSVHCERPEHEGEGRESDECRDFLCGLISLNHNPSQASFLPGDTRRYSPIQQATKGLPDPGAISSSSFIPTDRMFLNSSDHDK</sequence>
<evidence type="ECO:0000256" key="1">
    <source>
        <dbReference type="SAM" id="MobiDB-lite"/>
    </source>
</evidence>
<dbReference type="AlphaFoldDB" id="A0AAD7W767"/>
<gene>
    <name evidence="2" type="ORF">AAFF_G00167200</name>
</gene>
<reference evidence="2" key="1">
    <citation type="journal article" date="2023" name="Science">
        <title>Genome structures resolve the early diversification of teleost fishes.</title>
        <authorList>
            <person name="Parey E."/>
            <person name="Louis A."/>
            <person name="Montfort J."/>
            <person name="Bouchez O."/>
            <person name="Roques C."/>
            <person name="Iampietro C."/>
            <person name="Lluch J."/>
            <person name="Castinel A."/>
            <person name="Donnadieu C."/>
            <person name="Desvignes T."/>
            <person name="Floi Bucao C."/>
            <person name="Jouanno E."/>
            <person name="Wen M."/>
            <person name="Mejri S."/>
            <person name="Dirks R."/>
            <person name="Jansen H."/>
            <person name="Henkel C."/>
            <person name="Chen W.J."/>
            <person name="Zahm M."/>
            <person name="Cabau C."/>
            <person name="Klopp C."/>
            <person name="Thompson A.W."/>
            <person name="Robinson-Rechavi M."/>
            <person name="Braasch I."/>
            <person name="Lecointre G."/>
            <person name="Bobe J."/>
            <person name="Postlethwait J.H."/>
            <person name="Berthelot C."/>
            <person name="Roest Crollius H."/>
            <person name="Guiguen Y."/>
        </authorList>
    </citation>
    <scope>NUCLEOTIDE SEQUENCE</scope>
    <source>
        <strain evidence="2">NC1722</strain>
    </source>
</reference>
<organism evidence="2 3">
    <name type="scientific">Aldrovandia affinis</name>
    <dbReference type="NCBI Taxonomy" id="143900"/>
    <lineage>
        <taxon>Eukaryota</taxon>
        <taxon>Metazoa</taxon>
        <taxon>Chordata</taxon>
        <taxon>Craniata</taxon>
        <taxon>Vertebrata</taxon>
        <taxon>Euteleostomi</taxon>
        <taxon>Actinopterygii</taxon>
        <taxon>Neopterygii</taxon>
        <taxon>Teleostei</taxon>
        <taxon>Notacanthiformes</taxon>
        <taxon>Halosauridae</taxon>
        <taxon>Aldrovandia</taxon>
    </lineage>
</organism>